<dbReference type="InterPro" id="IPR001087">
    <property type="entry name" value="GDSL"/>
</dbReference>
<gene>
    <name evidence="4" type="ORF">RND81_04G136900</name>
</gene>
<evidence type="ECO:0000313" key="4">
    <source>
        <dbReference type="EMBL" id="KAK9734397.1"/>
    </source>
</evidence>
<dbReference type="PANTHER" id="PTHR45966">
    <property type="entry name" value="GDSL-LIKE LIPASE/ACYLHYDROLASE"/>
    <property type="match status" value="1"/>
</dbReference>
<evidence type="ECO:0000313" key="5">
    <source>
        <dbReference type="Proteomes" id="UP001443914"/>
    </source>
</evidence>
<proteinExistence type="inferred from homology"/>
<keyword evidence="5" id="KW-1185">Reference proteome</keyword>
<comment type="caution">
    <text evidence="4">The sequence shown here is derived from an EMBL/GenBank/DDBJ whole genome shotgun (WGS) entry which is preliminary data.</text>
</comment>
<organism evidence="4 5">
    <name type="scientific">Saponaria officinalis</name>
    <name type="common">Common soapwort</name>
    <name type="synonym">Lychnis saponaria</name>
    <dbReference type="NCBI Taxonomy" id="3572"/>
    <lineage>
        <taxon>Eukaryota</taxon>
        <taxon>Viridiplantae</taxon>
        <taxon>Streptophyta</taxon>
        <taxon>Embryophyta</taxon>
        <taxon>Tracheophyta</taxon>
        <taxon>Spermatophyta</taxon>
        <taxon>Magnoliopsida</taxon>
        <taxon>eudicotyledons</taxon>
        <taxon>Gunneridae</taxon>
        <taxon>Pentapetalae</taxon>
        <taxon>Caryophyllales</taxon>
        <taxon>Caryophyllaceae</taxon>
        <taxon>Caryophylleae</taxon>
        <taxon>Saponaria</taxon>
    </lineage>
</organism>
<dbReference type="PANTHER" id="PTHR45966:SF1">
    <property type="entry name" value="GDSL ESTERASE_LIPASE 1-RELATED"/>
    <property type="match status" value="1"/>
</dbReference>
<name>A0AAW1LE40_SAPOF</name>
<keyword evidence="2 3" id="KW-0732">Signal</keyword>
<comment type="similarity">
    <text evidence="1">Belongs to the 'GDSL' lipolytic enzyme family.</text>
</comment>
<dbReference type="AlphaFoldDB" id="A0AAW1LE40"/>
<dbReference type="GO" id="GO:0016298">
    <property type="term" value="F:lipase activity"/>
    <property type="evidence" value="ECO:0007669"/>
    <property type="project" value="TreeGrafter"/>
</dbReference>
<evidence type="ECO:0000256" key="1">
    <source>
        <dbReference type="ARBA" id="ARBA00008668"/>
    </source>
</evidence>
<dbReference type="CDD" id="cd01837">
    <property type="entry name" value="SGNH_plant_lipase_like"/>
    <property type="match status" value="1"/>
</dbReference>
<feature type="signal peptide" evidence="3">
    <location>
        <begin position="1"/>
        <end position="26"/>
    </location>
</feature>
<dbReference type="Pfam" id="PF00657">
    <property type="entry name" value="Lipase_GDSL"/>
    <property type="match status" value="1"/>
</dbReference>
<dbReference type="SUPFAM" id="SSF52266">
    <property type="entry name" value="SGNH hydrolase"/>
    <property type="match status" value="1"/>
</dbReference>
<sequence>MATTTTTLTSCAIILYIFSLITTTTAEVSGNHTTALFIFGDSLYDSGMTFYSGVKGAGAEFWPYGDTFFNKPAGRYCDGRVVPDFLAEYAGLPFPEPYLKPELTDYTKGINFAAAGACALVELRPSTLYLKRQMKFFKEMIIKLKEQVGEEEANNVISKAVYLINIGANDYVTLYQNNLNKTIPPSKKTSFMNHIIGNITLHIKTIYKVGGRKFAFQNVGPLGCVPSMKYMLGYKGSCHPETLDISKMHNAAFDAHLKQLHTQLPGFIYSIHDFHGSAVSRLKNGPKYGFKETQMGCCGSGDYNGDFTCQKRSKSFSVCSNYNDFLWFDAAHPTDKANQQFSKEFWSGSSDVVSPINLQTLFAL</sequence>
<dbReference type="Proteomes" id="UP001443914">
    <property type="component" value="Unassembled WGS sequence"/>
</dbReference>
<feature type="chain" id="PRO_5043699344" evidence="3">
    <location>
        <begin position="27"/>
        <end position="364"/>
    </location>
</feature>
<evidence type="ECO:0000256" key="3">
    <source>
        <dbReference type="SAM" id="SignalP"/>
    </source>
</evidence>
<dbReference type="EMBL" id="JBDFQZ010000004">
    <property type="protein sequence ID" value="KAK9734397.1"/>
    <property type="molecule type" value="Genomic_DNA"/>
</dbReference>
<dbReference type="InterPro" id="IPR036514">
    <property type="entry name" value="SGNH_hydro_sf"/>
</dbReference>
<dbReference type="InterPro" id="IPR044552">
    <property type="entry name" value="GLIP1-5/GLL25"/>
</dbReference>
<protein>
    <submittedName>
        <fullName evidence="4">Uncharacterized protein</fullName>
    </submittedName>
</protein>
<evidence type="ECO:0000256" key="2">
    <source>
        <dbReference type="ARBA" id="ARBA00022729"/>
    </source>
</evidence>
<dbReference type="InterPro" id="IPR035669">
    <property type="entry name" value="SGNH_plant_lipase-like"/>
</dbReference>
<dbReference type="Gene3D" id="3.40.50.1110">
    <property type="entry name" value="SGNH hydrolase"/>
    <property type="match status" value="1"/>
</dbReference>
<accession>A0AAW1LE40</accession>
<reference evidence="4" key="1">
    <citation type="submission" date="2024-03" db="EMBL/GenBank/DDBJ databases">
        <title>WGS assembly of Saponaria officinalis var. Norfolk2.</title>
        <authorList>
            <person name="Jenkins J."/>
            <person name="Shu S."/>
            <person name="Grimwood J."/>
            <person name="Barry K."/>
            <person name="Goodstein D."/>
            <person name="Schmutz J."/>
            <person name="Leebens-Mack J."/>
            <person name="Osbourn A."/>
        </authorList>
    </citation>
    <scope>NUCLEOTIDE SEQUENCE [LARGE SCALE GENOMIC DNA]</scope>
    <source>
        <strain evidence="4">JIC</strain>
    </source>
</reference>